<dbReference type="Proteomes" id="UP001325680">
    <property type="component" value="Chromosome"/>
</dbReference>
<dbReference type="SUPFAM" id="SSF50998">
    <property type="entry name" value="Quinoprotein alcohol dehydrogenase-like"/>
    <property type="match status" value="1"/>
</dbReference>
<dbReference type="Pfam" id="PF02518">
    <property type="entry name" value="HATPase_c"/>
    <property type="match status" value="1"/>
</dbReference>
<dbReference type="SMART" id="SM00388">
    <property type="entry name" value="HisKA"/>
    <property type="match status" value="1"/>
</dbReference>
<dbReference type="Gene3D" id="3.30.565.10">
    <property type="entry name" value="Histidine kinase-like ATPase, C-terminal domain"/>
    <property type="match status" value="1"/>
</dbReference>
<dbReference type="SMART" id="SM00387">
    <property type="entry name" value="HATPase_c"/>
    <property type="match status" value="1"/>
</dbReference>
<dbReference type="Pfam" id="PF00512">
    <property type="entry name" value="HisKA"/>
    <property type="match status" value="1"/>
</dbReference>
<dbReference type="CDD" id="cd00075">
    <property type="entry name" value="HATPase"/>
    <property type="match status" value="1"/>
</dbReference>
<dbReference type="Gene3D" id="2.130.10.10">
    <property type="entry name" value="YVTN repeat-like/Quinoprotein amine dehydrogenase"/>
    <property type="match status" value="2"/>
</dbReference>
<dbReference type="InterPro" id="IPR003594">
    <property type="entry name" value="HATPase_dom"/>
</dbReference>
<dbReference type="InterPro" id="IPR011123">
    <property type="entry name" value="Y_Y_Y"/>
</dbReference>
<keyword evidence="4" id="KW-0472">Membrane</keyword>
<dbReference type="Gene3D" id="2.60.40.10">
    <property type="entry name" value="Immunoglobulins"/>
    <property type="match status" value="1"/>
</dbReference>
<evidence type="ECO:0000259" key="5">
    <source>
        <dbReference type="PROSITE" id="PS50109"/>
    </source>
</evidence>
<evidence type="ECO:0000256" key="1">
    <source>
        <dbReference type="ARBA" id="ARBA00000085"/>
    </source>
</evidence>
<evidence type="ECO:0000313" key="7">
    <source>
        <dbReference type="Proteomes" id="UP001325680"/>
    </source>
</evidence>
<accession>A0ABZ0W8U8</accession>
<keyword evidence="7" id="KW-1185">Reference proteome</keyword>
<proteinExistence type="predicted"/>
<evidence type="ECO:0000313" key="6">
    <source>
        <dbReference type="EMBL" id="WQD39695.1"/>
    </source>
</evidence>
<evidence type="ECO:0000256" key="4">
    <source>
        <dbReference type="SAM" id="Phobius"/>
    </source>
</evidence>
<dbReference type="PANTHER" id="PTHR43547:SF2">
    <property type="entry name" value="HYBRID SIGNAL TRANSDUCTION HISTIDINE KINASE C"/>
    <property type="match status" value="1"/>
</dbReference>
<name>A0ABZ0W8U8_9BACT</name>
<dbReference type="InterPro" id="IPR011047">
    <property type="entry name" value="Quinoprotein_ADH-like_sf"/>
</dbReference>
<sequence>MKGRVLIILIVLLSQVYTGISQPFYFTHHQVDDGLSNNAVLCMMQDKLGFMWFGTRDGLNRFDGLSYKVFRNDPANPHTIGSNAIICLSEADNKKIWVGTEKGLYIFDELTEKFTQFPSAGNGAIQAIKVKGHMVYYITLYVLYSYNTKTNQVKDHPYPKEATAFSIFEDNSVWIATSAGMVARYNPSSDKFDNTYNVFSKSNNPVSKRIQSICDAGGGKILVGTSNEGLKMLDIGRKDYSNLITYNADKTDITVMDILPTGDQQYWIATQSGIYIVDLKTNGYNYISKKFEDPYSLSNNIVQSLYKDKQGGIWASTYFGGVNYYSSKQMNFKKYFPKKSETSISGYAVGEIRGDKNGMLWIATEDAGLNRFDPATGRFTNFNPALKSGSVSYSNIQCLLVNGDSIWAGTFLHGLDLLSLDGHRIKNYNTVNSNIGSNFSDALLKTSTGQIIAGTDKGLYIFSKSRNNFVPVNALPQTFFRALAEDKDGNIWAGTYGNGVYKYNPATQKSYHYSFSVGHNKSVASNIINYIHCEENKTIWLATEGGLCQLDPGTNTLKIYTTRHQLPANVIYTIIEDEKKNFWISTSRGLVKFNPSSGRVQTFSKSDGLLTDQFNYRSAYKNKNGNIYFGSVKGMISFHPDSISDPRLQSPVYITGFQVYNKELNIGDAASPLKQSILFTSDIKLPYNQSSFSIDFAAPDYSAPITLKYAYKMEGLDKTWNHLPSNRKVYFTELPPGKYSFIVKNDNNADESGAARLNIEIVPPLWLTWQAYVIYITLTLLLTYLLIMFFVNRSRERHQRRLEKMAFEKEKEHYEDKIDFFTNVAHEIKTPLTLIKGPMENIMDEVENSPLIIKNLDLMSRNTDRLMHLANQILDFRKIEQNGFHLTFECINISEVIQNLFNRFKPIAESNDLQFTMDINDEIFAYADEEALIKIFSNLFDNAIKYASGKVHITLQLVVDSNSYITTIQNDGFIIPPEEKEKIFESFYRIKETANQSGTGIGLALSRTLAEMHNGHLTLNTDIKDANVFVLKLPVDPKNETAFK</sequence>
<dbReference type="RefSeq" id="WP_162817739.1">
    <property type="nucleotide sequence ID" value="NZ_CP139960.1"/>
</dbReference>
<dbReference type="Pfam" id="PF07495">
    <property type="entry name" value="Y_Y_Y"/>
    <property type="match status" value="1"/>
</dbReference>
<dbReference type="InterPro" id="IPR004358">
    <property type="entry name" value="Sig_transdc_His_kin-like_C"/>
</dbReference>
<organism evidence="6 7">
    <name type="scientific">Niabella yanshanensis</name>
    <dbReference type="NCBI Taxonomy" id="577386"/>
    <lineage>
        <taxon>Bacteria</taxon>
        <taxon>Pseudomonadati</taxon>
        <taxon>Bacteroidota</taxon>
        <taxon>Chitinophagia</taxon>
        <taxon>Chitinophagales</taxon>
        <taxon>Chitinophagaceae</taxon>
        <taxon>Niabella</taxon>
    </lineage>
</organism>
<dbReference type="SUPFAM" id="SSF63829">
    <property type="entry name" value="Calcium-dependent phosphotriesterase"/>
    <property type="match status" value="2"/>
</dbReference>
<keyword evidence="4" id="KW-0812">Transmembrane</keyword>
<feature type="domain" description="Histidine kinase" evidence="5">
    <location>
        <begin position="823"/>
        <end position="1037"/>
    </location>
</feature>
<evidence type="ECO:0000256" key="3">
    <source>
        <dbReference type="ARBA" id="ARBA00022553"/>
    </source>
</evidence>
<dbReference type="InterPro" id="IPR015943">
    <property type="entry name" value="WD40/YVTN_repeat-like_dom_sf"/>
</dbReference>
<comment type="catalytic activity">
    <reaction evidence="1">
        <text>ATP + protein L-histidine = ADP + protein N-phospho-L-histidine.</text>
        <dbReference type="EC" id="2.7.13.3"/>
    </reaction>
</comment>
<keyword evidence="3" id="KW-0597">Phosphoprotein</keyword>
<dbReference type="EMBL" id="CP139960">
    <property type="protein sequence ID" value="WQD39695.1"/>
    <property type="molecule type" value="Genomic_DNA"/>
</dbReference>
<dbReference type="InterPro" id="IPR036890">
    <property type="entry name" value="HATPase_C_sf"/>
</dbReference>
<dbReference type="Pfam" id="PF07494">
    <property type="entry name" value="Reg_prop"/>
    <property type="match status" value="4"/>
</dbReference>
<dbReference type="PRINTS" id="PR00344">
    <property type="entry name" value="BCTRLSENSOR"/>
</dbReference>
<keyword evidence="4" id="KW-1133">Transmembrane helix</keyword>
<gene>
    <name evidence="6" type="ORF">U0035_05980</name>
</gene>
<dbReference type="CDD" id="cd00082">
    <property type="entry name" value="HisKA"/>
    <property type="match status" value="1"/>
</dbReference>
<dbReference type="Gene3D" id="1.10.287.130">
    <property type="match status" value="1"/>
</dbReference>
<reference evidence="6 7" key="1">
    <citation type="submission" date="2023-12" db="EMBL/GenBank/DDBJ databases">
        <title>Genome sequencing and assembly of bacterial species from a model synthetic community.</title>
        <authorList>
            <person name="Hogle S.L."/>
        </authorList>
    </citation>
    <scope>NUCLEOTIDE SEQUENCE [LARGE SCALE GENOMIC DNA]</scope>
    <source>
        <strain evidence="6 7">HAMBI_3031</strain>
    </source>
</reference>
<dbReference type="PANTHER" id="PTHR43547">
    <property type="entry name" value="TWO-COMPONENT HISTIDINE KINASE"/>
    <property type="match status" value="1"/>
</dbReference>
<protein>
    <recommendedName>
        <fullName evidence="2">histidine kinase</fullName>
        <ecNumber evidence="2">2.7.13.3</ecNumber>
    </recommendedName>
</protein>
<evidence type="ECO:0000256" key="2">
    <source>
        <dbReference type="ARBA" id="ARBA00012438"/>
    </source>
</evidence>
<dbReference type="EC" id="2.7.13.3" evidence="2"/>
<dbReference type="InterPro" id="IPR003661">
    <property type="entry name" value="HisK_dim/P_dom"/>
</dbReference>
<dbReference type="InterPro" id="IPR005467">
    <property type="entry name" value="His_kinase_dom"/>
</dbReference>
<dbReference type="InterPro" id="IPR036097">
    <property type="entry name" value="HisK_dim/P_sf"/>
</dbReference>
<feature type="transmembrane region" description="Helical" evidence="4">
    <location>
        <begin position="769"/>
        <end position="791"/>
    </location>
</feature>
<dbReference type="SUPFAM" id="SSF47384">
    <property type="entry name" value="Homodimeric domain of signal transducing histidine kinase"/>
    <property type="match status" value="1"/>
</dbReference>
<dbReference type="InterPro" id="IPR013783">
    <property type="entry name" value="Ig-like_fold"/>
</dbReference>
<dbReference type="InterPro" id="IPR011110">
    <property type="entry name" value="Reg_prop"/>
</dbReference>
<dbReference type="SUPFAM" id="SSF55874">
    <property type="entry name" value="ATPase domain of HSP90 chaperone/DNA topoisomerase II/histidine kinase"/>
    <property type="match status" value="1"/>
</dbReference>
<dbReference type="PROSITE" id="PS50109">
    <property type="entry name" value="HIS_KIN"/>
    <property type="match status" value="1"/>
</dbReference>